<dbReference type="SUPFAM" id="SSF54768">
    <property type="entry name" value="dsRNA-binding domain-like"/>
    <property type="match status" value="1"/>
</dbReference>
<sequence>MYKYYNNNINYKITYFFNNKYNIYKNNQIEYKFNLFNYSYNTFLLDNCFIKKLKKIKISYFKVHTLILINKINSLTLESGRVSNYKIITGIGIKQGWIGIGENKSRIKVDAYSRSLYNSYKCIYNLNFICDDYKKFKYKNCKFSILNKIENKNNLKIYNNIMELINIKKPKFISYSSKNPVNILKSILYYF</sequence>
<proteinExistence type="predicted"/>
<accession>A0A385GNI6</accession>
<gene>
    <name evidence="1" type="primary">rps5</name>
</gene>
<organism evidence="1">
    <name type="scientific">Babesia duncani</name>
    <dbReference type="NCBI Taxonomy" id="323732"/>
    <lineage>
        <taxon>Eukaryota</taxon>
        <taxon>Sar</taxon>
        <taxon>Alveolata</taxon>
        <taxon>Apicomplexa</taxon>
        <taxon>Aconoidasida</taxon>
        <taxon>Piroplasmida</taxon>
        <taxon>Babesiidae</taxon>
        <taxon>Babesia</taxon>
    </lineage>
</organism>
<keyword evidence="1" id="KW-0687">Ribonucleoprotein</keyword>
<protein>
    <submittedName>
        <fullName evidence="1">Ribosomal protein S5</fullName>
    </submittedName>
</protein>
<evidence type="ECO:0000313" key="1">
    <source>
        <dbReference type="EMBL" id="AXX76204.1"/>
    </source>
</evidence>
<dbReference type="AlphaFoldDB" id="A0A385GNI6"/>
<reference evidence="1" key="1">
    <citation type="journal article" date="2018" name="Int. J. Parasitol.">
        <title>Insights into the evolution and drug susceptibility of Babesia duncani from the sequence of its mitochondrial and apicoplast genomes.</title>
        <authorList>
            <person name="Virji A.Z."/>
            <person name="Thekkiniath J."/>
            <person name="Ma W."/>
            <person name="Lawres L."/>
            <person name="Knight J."/>
            <person name="Swei A."/>
            <person name="Roch K.L."/>
            <person name="Ben Mamoun C."/>
        </authorList>
    </citation>
    <scope>NUCLEOTIDE SEQUENCE</scope>
    <source>
        <strain evidence="1">WA-1</strain>
    </source>
</reference>
<dbReference type="EMBL" id="MH107388">
    <property type="protein sequence ID" value="AXX76204.1"/>
    <property type="molecule type" value="Genomic_DNA"/>
</dbReference>
<keyword evidence="1" id="KW-0689">Ribosomal protein</keyword>
<name>A0A385GNI6_9APIC</name>
<dbReference type="GO" id="GO:0005840">
    <property type="term" value="C:ribosome"/>
    <property type="evidence" value="ECO:0007669"/>
    <property type="project" value="UniProtKB-KW"/>
</dbReference>